<dbReference type="Pfam" id="PF00012">
    <property type="entry name" value="HSP70"/>
    <property type="match status" value="1"/>
</dbReference>
<dbReference type="PANTHER" id="PTHR19375">
    <property type="entry name" value="HEAT SHOCK PROTEIN 70KDA"/>
    <property type="match status" value="1"/>
</dbReference>
<evidence type="ECO:0000256" key="3">
    <source>
        <dbReference type="ARBA" id="ARBA00022840"/>
    </source>
</evidence>
<dbReference type="AlphaFoldDB" id="A0A3T0RZ30"/>
<dbReference type="GO" id="GO:0140662">
    <property type="term" value="F:ATP-dependent protein folding chaperone"/>
    <property type="evidence" value="ECO:0007669"/>
    <property type="project" value="InterPro"/>
</dbReference>
<dbReference type="SUPFAM" id="SSF53067">
    <property type="entry name" value="Actin-like ATPase domain"/>
    <property type="match status" value="2"/>
</dbReference>
<comment type="similarity">
    <text evidence="1 6">Belongs to the heat shock protein 70 family.</text>
</comment>
<dbReference type="Gene3D" id="3.30.420.40">
    <property type="match status" value="2"/>
</dbReference>
<dbReference type="Proteomes" id="UP000285875">
    <property type="component" value="Chromosome"/>
</dbReference>
<dbReference type="EMBL" id="CP025570">
    <property type="protein sequence ID" value="AZZ39376.1"/>
    <property type="molecule type" value="Genomic_DNA"/>
</dbReference>
<keyword evidence="5" id="KW-0143">Chaperone</keyword>
<dbReference type="GO" id="GO:0005524">
    <property type="term" value="F:ATP binding"/>
    <property type="evidence" value="ECO:0007669"/>
    <property type="project" value="UniProtKB-KW"/>
</dbReference>
<keyword evidence="3 6" id="KW-0067">ATP-binding</keyword>
<dbReference type="GeneID" id="82885616"/>
<evidence type="ECO:0000256" key="5">
    <source>
        <dbReference type="ARBA" id="ARBA00023186"/>
    </source>
</evidence>
<gene>
    <name evidence="7" type="ORF">C0Z10_06030</name>
</gene>
<dbReference type="Gene3D" id="3.90.640.10">
    <property type="entry name" value="Actin, Chain A, domain 4"/>
    <property type="match status" value="1"/>
</dbReference>
<keyword evidence="2 6" id="KW-0547">Nucleotide-binding</keyword>
<evidence type="ECO:0000256" key="6">
    <source>
        <dbReference type="RuleBase" id="RU003322"/>
    </source>
</evidence>
<dbReference type="KEGG" id="aji:C0Z10_06030"/>
<dbReference type="RefSeq" id="WP_097798775.1">
    <property type="nucleotide sequence ID" value="NZ_CP025570.1"/>
</dbReference>
<evidence type="ECO:0000313" key="7">
    <source>
        <dbReference type="EMBL" id="AZZ39376.1"/>
    </source>
</evidence>
<sequence length="507" mass="54381">MDLGIDLGTTHTVVASVDRGNYPVMSFQDEDGDSHDHIPSLTALVDGQMVHGFAAAAAMVAGRPGIRSVKRALANPAVTFATPVHIGDTAVPIGELLTSYLRHVIDQIHLNGADGELRVVVGVPAHAHTGQRFVTIEAFKAAGFTVLGMVNEPSAAGLEYSLRQSRTLNSRRTRVIIYDLGGGTFDASLVDMSGTSGEVIDSVGLNDLGGDDFDRVLADLVTPRITGEVPPRDSLLEACRLAKEGIRSQSRNALVDLPDETVRIPVAEFEQACHPLVDRSLSVMEPLSKLLQSDPAKSDVAGIDMVGGSTSLPLVPRLVRELFGRRVHRSPNPTASTAIGLAIAADPTSPHSIRDRLSRGFGVFRETNWGQELAFDVLADQNLRLDSPTTITRRYQSRHNIGVYRFVEFSRTDADGTPRGDLSPFAEIVVPLDEGLQRSGAPIDKAQVHPVDQGHWVEETYTIDSSGMVGAAITDLDTGWSVSTTMGRDRPVILPPSARRVPVPPAG</sequence>
<dbReference type="PRINTS" id="PR00301">
    <property type="entry name" value="HEATSHOCK70"/>
</dbReference>
<name>A0A3T0RZ30_9ACTN</name>
<dbReference type="PROSITE" id="PS00329">
    <property type="entry name" value="HSP70_2"/>
    <property type="match status" value="1"/>
</dbReference>
<proteinExistence type="inferred from homology"/>
<evidence type="ECO:0000256" key="2">
    <source>
        <dbReference type="ARBA" id="ARBA00022741"/>
    </source>
</evidence>
<keyword evidence="4" id="KW-0346">Stress response</keyword>
<dbReference type="InterPro" id="IPR018181">
    <property type="entry name" value="Heat_shock_70_CS"/>
</dbReference>
<evidence type="ECO:0000313" key="8">
    <source>
        <dbReference type="Proteomes" id="UP000285875"/>
    </source>
</evidence>
<accession>A0A3T0RZ30</accession>
<dbReference type="InterPro" id="IPR013126">
    <property type="entry name" value="Hsp_70_fam"/>
</dbReference>
<organism evidence="7 8">
    <name type="scientific">Acidipropionibacterium jensenii</name>
    <dbReference type="NCBI Taxonomy" id="1749"/>
    <lineage>
        <taxon>Bacteria</taxon>
        <taxon>Bacillati</taxon>
        <taxon>Actinomycetota</taxon>
        <taxon>Actinomycetes</taxon>
        <taxon>Propionibacteriales</taxon>
        <taxon>Propionibacteriaceae</taxon>
        <taxon>Acidipropionibacterium</taxon>
    </lineage>
</organism>
<dbReference type="InterPro" id="IPR043129">
    <property type="entry name" value="ATPase_NBD"/>
</dbReference>
<reference evidence="8" key="1">
    <citation type="submission" date="2017-12" db="EMBL/GenBank/DDBJ databases">
        <title>Whole genome sequencing of Acidipropionibacterium jensenii strains JS279 and JS280.</title>
        <authorList>
            <person name="Deptula P."/>
            <person name="Laine P."/>
            <person name="Smolander O.-P."/>
            <person name="Paulin L."/>
            <person name="Auvinen P."/>
            <person name="Varmanen P."/>
        </authorList>
    </citation>
    <scope>NUCLEOTIDE SEQUENCE [LARGE SCALE GENOMIC DNA]</scope>
    <source>
        <strain evidence="8">JS280</strain>
    </source>
</reference>
<evidence type="ECO:0000256" key="4">
    <source>
        <dbReference type="ARBA" id="ARBA00023016"/>
    </source>
</evidence>
<evidence type="ECO:0000256" key="1">
    <source>
        <dbReference type="ARBA" id="ARBA00007381"/>
    </source>
</evidence>
<protein>
    <submittedName>
        <fullName evidence="7">Hsp70 family protein</fullName>
    </submittedName>
</protein>